<evidence type="ECO:0000259" key="7">
    <source>
        <dbReference type="PROSITE" id="PS50157"/>
    </source>
</evidence>
<reference evidence="8 9" key="1">
    <citation type="submission" date="2018-03" db="EMBL/GenBank/DDBJ databases">
        <title>Genomes of Pezizomycetes fungi and the evolution of truffles.</title>
        <authorList>
            <person name="Murat C."/>
            <person name="Payen T."/>
            <person name="Noel B."/>
            <person name="Kuo A."/>
            <person name="Martin F.M."/>
        </authorList>
    </citation>
    <scope>NUCLEOTIDE SEQUENCE [LARGE SCALE GENOMIC DNA]</scope>
    <source>
        <strain evidence="8">091103-1</strain>
    </source>
</reference>
<dbReference type="GO" id="GO:0000981">
    <property type="term" value="F:DNA-binding transcription factor activity, RNA polymerase II-specific"/>
    <property type="evidence" value="ECO:0007669"/>
    <property type="project" value="TreeGrafter"/>
</dbReference>
<dbReference type="EMBL" id="PYWC01000009">
    <property type="protein sequence ID" value="PWW79303.1"/>
    <property type="molecule type" value="Genomic_DNA"/>
</dbReference>
<dbReference type="PROSITE" id="PS50157">
    <property type="entry name" value="ZINC_FINGER_C2H2_2"/>
    <property type="match status" value="1"/>
</dbReference>
<accession>A0A317SXS7</accession>
<feature type="region of interest" description="Disordered" evidence="6">
    <location>
        <begin position="819"/>
        <end position="871"/>
    </location>
</feature>
<dbReference type="PANTHER" id="PTHR24409:SF295">
    <property type="entry name" value="AZ2-RELATED"/>
    <property type="match status" value="1"/>
</dbReference>
<evidence type="ECO:0000256" key="4">
    <source>
        <dbReference type="ARBA" id="ARBA00022833"/>
    </source>
</evidence>
<dbReference type="Gene3D" id="3.30.160.60">
    <property type="entry name" value="Classic Zinc Finger"/>
    <property type="match status" value="1"/>
</dbReference>
<feature type="compositionally biased region" description="Low complexity" evidence="6">
    <location>
        <begin position="372"/>
        <end position="383"/>
    </location>
</feature>
<feature type="compositionally biased region" description="Polar residues" evidence="6">
    <location>
        <begin position="245"/>
        <end position="255"/>
    </location>
</feature>
<feature type="region of interest" description="Disordered" evidence="6">
    <location>
        <begin position="212"/>
        <end position="259"/>
    </location>
</feature>
<gene>
    <name evidence="8" type="ORF">C7212DRAFT_355345</name>
</gene>
<feature type="region of interest" description="Disordered" evidence="6">
    <location>
        <begin position="365"/>
        <end position="389"/>
    </location>
</feature>
<dbReference type="Proteomes" id="UP000246991">
    <property type="component" value="Unassembled WGS sequence"/>
</dbReference>
<evidence type="ECO:0000256" key="5">
    <source>
        <dbReference type="PROSITE-ProRule" id="PRU00042"/>
    </source>
</evidence>
<sequence>MESGQSSEISRPEKTTHATNWASSSPPSPLSSTRGSREPPLGPSTVGQELLPETGRVMAQINIRSNTSPAGSPEVTKRHVERMSSKMSSILEGIEATGSRSHLLNESQMEVDPLPGIFCGTTVSGSSTARDPWVAGGETPDHDSEVINSMDDLERALEDCPPDPSGPMEGIEGSEKDTFLKPEAAPMLATETPTHSVSPLHKPQLHASRGLHEGTEDNAQPHTRKTHRGNLAAAQDHEHPKSDSGIGSTQGSPGNAFSYKECQDLDYEGSGQQFFGELPPYGTGNPAVGEVYDETGGGGSGRNPTNSLFREFRSLANNIPATGSSGSFHYAVDVSEAVANYDGHYQSSSQFHNIQTSYGSTTLHYGEPTPPSSAIRSPSAHSSFGTHDFSKTKQLSSQSIDAMVHRVLKPILCDIALKDFWHLCEQAKCRLSQGKICWLRDLEKFLFDGIPAVRLFDSYKVFCESVLVNCQRALPYIRELDQQRPYDPVYSQAYFIDTLHRRRESADAWTAEKNKVVRKASHNCQSMSEEFDTSRNNKSELKDFVLLPDMVPSEGHERKMPIDINRDESQMKRALTPNKSVGPAQPILAIRASAPVGYYESYHDALSSSPLQAEDIGYPLNPGFDFGPTALTAVQSGRFNEYTHPSSKPAATTTTAPLPSDVSGDNRVMARRPTGYPQAPAPADTNYSGSPMAPASSFGGPNGNNHSTPRRKASVQAGKPDEEDAPIYYCDQCNREFPRPCDLTKHKKTHERPFKCEDENCKYYIDGFPTNKERERHQNDIHVANSKEWNCTYSPCTYKSKRESNCKQHMEKAHGYNYKRMKRNPRKRPEQLTKPVTSDKKKRGVIRKTSGATSRSTVSKVTKAPRSSRPEVSEVTALPGQGSDVAVSTGFDMYHSYPQSLAPHGINDYRPMDPVVHATPYFDGSPTTDFEPSPAAAPMVYNPMMGNSEWYPPQNPGFLDTLLSELGQSNAPYDEGVGDDDTAD</sequence>
<keyword evidence="1" id="KW-0479">Metal-binding</keyword>
<evidence type="ECO:0000313" key="9">
    <source>
        <dbReference type="Proteomes" id="UP000246991"/>
    </source>
</evidence>
<dbReference type="PROSITE" id="PS00028">
    <property type="entry name" value="ZINC_FINGER_C2H2_1"/>
    <property type="match status" value="1"/>
</dbReference>
<dbReference type="AlphaFoldDB" id="A0A317SXS7"/>
<dbReference type="PANTHER" id="PTHR24409">
    <property type="entry name" value="ZINC FINGER PROTEIN 142"/>
    <property type="match status" value="1"/>
</dbReference>
<dbReference type="OrthoDB" id="9368434at2759"/>
<feature type="region of interest" description="Disordered" evidence="6">
    <location>
        <begin position="640"/>
        <end position="721"/>
    </location>
</feature>
<feature type="domain" description="C2H2-type" evidence="7">
    <location>
        <begin position="728"/>
        <end position="750"/>
    </location>
</feature>
<keyword evidence="4" id="KW-0862">Zinc</keyword>
<evidence type="ECO:0000313" key="8">
    <source>
        <dbReference type="EMBL" id="PWW79303.1"/>
    </source>
</evidence>
<name>A0A317SXS7_9PEZI</name>
<keyword evidence="9" id="KW-1185">Reference proteome</keyword>
<feature type="compositionally biased region" description="Low complexity" evidence="6">
    <location>
        <begin position="645"/>
        <end position="660"/>
    </location>
</feature>
<dbReference type="GO" id="GO:0000977">
    <property type="term" value="F:RNA polymerase II transcription regulatory region sequence-specific DNA binding"/>
    <property type="evidence" value="ECO:0007669"/>
    <property type="project" value="TreeGrafter"/>
</dbReference>
<organism evidence="8 9">
    <name type="scientific">Tuber magnatum</name>
    <name type="common">white Piedmont truffle</name>
    <dbReference type="NCBI Taxonomy" id="42249"/>
    <lineage>
        <taxon>Eukaryota</taxon>
        <taxon>Fungi</taxon>
        <taxon>Dikarya</taxon>
        <taxon>Ascomycota</taxon>
        <taxon>Pezizomycotina</taxon>
        <taxon>Pezizomycetes</taxon>
        <taxon>Pezizales</taxon>
        <taxon>Tuberaceae</taxon>
        <taxon>Tuber</taxon>
    </lineage>
</organism>
<feature type="region of interest" description="Disordered" evidence="6">
    <location>
        <begin position="965"/>
        <end position="984"/>
    </location>
</feature>
<dbReference type="InterPro" id="IPR013087">
    <property type="entry name" value="Znf_C2H2_type"/>
</dbReference>
<evidence type="ECO:0000256" key="2">
    <source>
        <dbReference type="ARBA" id="ARBA00022737"/>
    </source>
</evidence>
<proteinExistence type="predicted"/>
<comment type="caution">
    <text evidence="8">The sequence shown here is derived from an EMBL/GenBank/DDBJ whole genome shotgun (WGS) entry which is preliminary data.</text>
</comment>
<feature type="region of interest" description="Disordered" evidence="6">
    <location>
        <begin position="1"/>
        <end position="55"/>
    </location>
</feature>
<dbReference type="SUPFAM" id="SSF57667">
    <property type="entry name" value="beta-beta-alpha zinc fingers"/>
    <property type="match status" value="1"/>
</dbReference>
<dbReference type="GO" id="GO:0005634">
    <property type="term" value="C:nucleus"/>
    <property type="evidence" value="ECO:0007669"/>
    <property type="project" value="TreeGrafter"/>
</dbReference>
<dbReference type="SMART" id="SM00355">
    <property type="entry name" value="ZnF_C2H2"/>
    <property type="match status" value="3"/>
</dbReference>
<protein>
    <recommendedName>
        <fullName evidence="7">C2H2-type domain-containing protein</fullName>
    </recommendedName>
</protein>
<dbReference type="InterPro" id="IPR036236">
    <property type="entry name" value="Znf_C2H2_sf"/>
</dbReference>
<dbReference type="STRING" id="42249.A0A317SXS7"/>
<dbReference type="GO" id="GO:0008270">
    <property type="term" value="F:zinc ion binding"/>
    <property type="evidence" value="ECO:0007669"/>
    <property type="project" value="UniProtKB-KW"/>
</dbReference>
<keyword evidence="2" id="KW-0677">Repeat</keyword>
<keyword evidence="3 5" id="KW-0863">Zinc-finger</keyword>
<feature type="compositionally biased region" description="Polar residues" evidence="6">
    <location>
        <begin position="850"/>
        <end position="860"/>
    </location>
</feature>
<evidence type="ECO:0000256" key="6">
    <source>
        <dbReference type="SAM" id="MobiDB-lite"/>
    </source>
</evidence>
<evidence type="ECO:0000256" key="3">
    <source>
        <dbReference type="ARBA" id="ARBA00022771"/>
    </source>
</evidence>
<evidence type="ECO:0000256" key="1">
    <source>
        <dbReference type="ARBA" id="ARBA00022723"/>
    </source>
</evidence>